<feature type="region of interest" description="Disordered" evidence="1">
    <location>
        <begin position="149"/>
        <end position="261"/>
    </location>
</feature>
<evidence type="ECO:0000313" key="3">
    <source>
        <dbReference type="Proteomes" id="UP000613740"/>
    </source>
</evidence>
<dbReference type="AlphaFoldDB" id="A0A835WRS5"/>
<gene>
    <name evidence="2" type="ORF">HYH02_003306</name>
</gene>
<dbReference type="EMBL" id="JAEHOD010000006">
    <property type="protein sequence ID" value="KAG2452282.1"/>
    <property type="molecule type" value="Genomic_DNA"/>
</dbReference>
<name>A0A835WRS5_9CHLO</name>
<sequence>MCQTGGNASIVVCDKASPSGVAAIDRSSVLDSDLTEPQWREAEADYCGRLLEDLAEPVTLRQLRDAAGKQAAQHAASAPHLRGAANTPGPAAVVDVAALRQRLQQVLQRPAFNDSQLLEWMGGMVPCSEEAARRLAPRAAAVAVVAAGLQRSQPEHRDRTCSSSSCSGDVSSGGAGAPPRGDAAAGAGVEAANGAGAAPAGVPRVLAPPPPAPDQQSGVALTARKEGASKQQPPPIPSHVARTRQQQQATPEPQPRASSADLKAVEAAWARRVHAWLLRQPGRTALLCAVIGAGLGVPKELLRVGQKPFDHLKRHPHLWEVSSKCQPSYLRALPPMAEQDARPVGHAAATRLQAAPRGLPQEAAADGEARYLRSLYAFLVKGPPTGCALTDLNRQVGFADRSAASVAGRVGASTFGLAVPDGVLGSRRPADYLRPYVVMGVFRLYALGPGLPLLIMAVTGRRAEAELEAACERLRKGNRRDHRR</sequence>
<protein>
    <submittedName>
        <fullName evidence="2">Uncharacterized protein</fullName>
    </submittedName>
</protein>
<comment type="caution">
    <text evidence="2">The sequence shown here is derived from an EMBL/GenBank/DDBJ whole genome shotgun (WGS) entry which is preliminary data.</text>
</comment>
<organism evidence="2 3">
    <name type="scientific">Chlamydomonas schloesseri</name>
    <dbReference type="NCBI Taxonomy" id="2026947"/>
    <lineage>
        <taxon>Eukaryota</taxon>
        <taxon>Viridiplantae</taxon>
        <taxon>Chlorophyta</taxon>
        <taxon>core chlorophytes</taxon>
        <taxon>Chlorophyceae</taxon>
        <taxon>CS clade</taxon>
        <taxon>Chlamydomonadales</taxon>
        <taxon>Chlamydomonadaceae</taxon>
        <taxon>Chlamydomonas</taxon>
    </lineage>
</organism>
<accession>A0A835WRS5</accession>
<proteinExistence type="predicted"/>
<dbReference type="Proteomes" id="UP000613740">
    <property type="component" value="Unassembled WGS sequence"/>
</dbReference>
<evidence type="ECO:0000256" key="1">
    <source>
        <dbReference type="SAM" id="MobiDB-lite"/>
    </source>
</evidence>
<feature type="compositionally biased region" description="Low complexity" evidence="1">
    <location>
        <begin position="177"/>
        <end position="205"/>
    </location>
</feature>
<keyword evidence="3" id="KW-1185">Reference proteome</keyword>
<evidence type="ECO:0000313" key="2">
    <source>
        <dbReference type="EMBL" id="KAG2452282.1"/>
    </source>
</evidence>
<reference evidence="2" key="1">
    <citation type="journal article" date="2020" name="bioRxiv">
        <title>Comparative genomics of Chlamydomonas.</title>
        <authorList>
            <person name="Craig R.J."/>
            <person name="Hasan A.R."/>
            <person name="Ness R.W."/>
            <person name="Keightley P.D."/>
        </authorList>
    </citation>
    <scope>NUCLEOTIDE SEQUENCE</scope>
    <source>
        <strain evidence="2">CCAP 11/173</strain>
    </source>
</reference>
<dbReference type="OrthoDB" id="10681703at2759"/>